<accession>A0A5B7GTE9</accession>
<feature type="region of interest" description="Disordered" evidence="1">
    <location>
        <begin position="1"/>
        <end position="20"/>
    </location>
</feature>
<feature type="compositionally biased region" description="Basic residues" evidence="1">
    <location>
        <begin position="1"/>
        <end position="10"/>
    </location>
</feature>
<sequence length="138" mass="14911">MGVPKVKGRPKVMGTGEVGEGIGEGRARDAQGQVGVLIRFSVHRVFTFYELNVGEGEVPDLSIELPFPLPVDVHPGNLDDVPHLQPQCCLVIGVGDPRLPHPGVRWQPPLWDEPVVMISVKKSPNNCEAGGSMGHWHG</sequence>
<comment type="caution">
    <text evidence="2">The sequence shown here is derived from an EMBL/GenBank/DDBJ whole genome shotgun (WGS) entry which is preliminary data.</text>
</comment>
<protein>
    <submittedName>
        <fullName evidence="2">Uncharacterized protein</fullName>
    </submittedName>
</protein>
<dbReference type="AlphaFoldDB" id="A0A5B7GTE9"/>
<gene>
    <name evidence="2" type="ORF">E2C01_053862</name>
</gene>
<dbReference type="EMBL" id="VSRR010016911">
    <property type="protein sequence ID" value="MPC59834.1"/>
    <property type="molecule type" value="Genomic_DNA"/>
</dbReference>
<evidence type="ECO:0000313" key="2">
    <source>
        <dbReference type="EMBL" id="MPC59834.1"/>
    </source>
</evidence>
<dbReference type="Proteomes" id="UP000324222">
    <property type="component" value="Unassembled WGS sequence"/>
</dbReference>
<organism evidence="2 3">
    <name type="scientific">Portunus trituberculatus</name>
    <name type="common">Swimming crab</name>
    <name type="synonym">Neptunus trituberculatus</name>
    <dbReference type="NCBI Taxonomy" id="210409"/>
    <lineage>
        <taxon>Eukaryota</taxon>
        <taxon>Metazoa</taxon>
        <taxon>Ecdysozoa</taxon>
        <taxon>Arthropoda</taxon>
        <taxon>Crustacea</taxon>
        <taxon>Multicrustacea</taxon>
        <taxon>Malacostraca</taxon>
        <taxon>Eumalacostraca</taxon>
        <taxon>Eucarida</taxon>
        <taxon>Decapoda</taxon>
        <taxon>Pleocyemata</taxon>
        <taxon>Brachyura</taxon>
        <taxon>Eubrachyura</taxon>
        <taxon>Portunoidea</taxon>
        <taxon>Portunidae</taxon>
        <taxon>Portuninae</taxon>
        <taxon>Portunus</taxon>
    </lineage>
</organism>
<evidence type="ECO:0000256" key="1">
    <source>
        <dbReference type="SAM" id="MobiDB-lite"/>
    </source>
</evidence>
<proteinExistence type="predicted"/>
<keyword evidence="3" id="KW-1185">Reference proteome</keyword>
<name>A0A5B7GTE9_PORTR</name>
<reference evidence="2 3" key="1">
    <citation type="submission" date="2019-05" db="EMBL/GenBank/DDBJ databases">
        <title>Another draft genome of Portunus trituberculatus and its Hox gene families provides insights of decapod evolution.</title>
        <authorList>
            <person name="Jeong J.-H."/>
            <person name="Song I."/>
            <person name="Kim S."/>
            <person name="Choi T."/>
            <person name="Kim D."/>
            <person name="Ryu S."/>
            <person name="Kim W."/>
        </authorList>
    </citation>
    <scope>NUCLEOTIDE SEQUENCE [LARGE SCALE GENOMIC DNA]</scope>
    <source>
        <tissue evidence="2">Muscle</tissue>
    </source>
</reference>
<evidence type="ECO:0000313" key="3">
    <source>
        <dbReference type="Proteomes" id="UP000324222"/>
    </source>
</evidence>